<dbReference type="RefSeq" id="XP_013773935.1">
    <property type="nucleotide sequence ID" value="XM_013918481.2"/>
</dbReference>
<protein>
    <submittedName>
        <fullName evidence="4">Electron transfer flavoprotein regulatory factor 1-like</fullName>
    </submittedName>
</protein>
<evidence type="ECO:0000313" key="4">
    <source>
        <dbReference type="RefSeq" id="XP_013773935.1"/>
    </source>
</evidence>
<comment type="similarity">
    <text evidence="1">Belongs to the complex I LYR family.</text>
</comment>
<dbReference type="InterPro" id="IPR052000">
    <property type="entry name" value="ETFRF1"/>
</dbReference>
<keyword evidence="3" id="KW-1185">Reference proteome</keyword>
<dbReference type="PANTHER" id="PTHR21024:SF0">
    <property type="entry name" value="ELECTRON TRANSFER FLAVOPROTEIN REGULATORY FACTOR 1"/>
    <property type="match status" value="1"/>
</dbReference>
<dbReference type="InterPro" id="IPR008011">
    <property type="entry name" value="Complex1_LYR_dom"/>
</dbReference>
<accession>A0ABM1B3A7</accession>
<dbReference type="PANTHER" id="PTHR21024">
    <property type="entry name" value="GROWTH HORMONE-INDUCIBLE SOLUBLE PROTEIN-RELATED"/>
    <property type="match status" value="1"/>
</dbReference>
<dbReference type="CDD" id="cd20265">
    <property type="entry name" value="Complex1_LYR_ETFRF1_LYRM5"/>
    <property type="match status" value="1"/>
</dbReference>
<gene>
    <name evidence="4" type="primary">LOC106458915</name>
</gene>
<dbReference type="Proteomes" id="UP000694941">
    <property type="component" value="Unplaced"/>
</dbReference>
<evidence type="ECO:0000259" key="2">
    <source>
        <dbReference type="Pfam" id="PF05347"/>
    </source>
</evidence>
<feature type="domain" description="Complex 1 LYR protein" evidence="2">
    <location>
        <begin position="7"/>
        <end position="57"/>
    </location>
</feature>
<reference evidence="4" key="1">
    <citation type="submission" date="2025-08" db="UniProtKB">
        <authorList>
            <consortium name="RefSeq"/>
        </authorList>
    </citation>
    <scope>IDENTIFICATION</scope>
    <source>
        <tissue evidence="4">Muscle</tissue>
    </source>
</reference>
<dbReference type="Pfam" id="PF05347">
    <property type="entry name" value="Complex1_LYR"/>
    <property type="match status" value="1"/>
</dbReference>
<name>A0ABM1B3A7_LIMPO</name>
<sequence length="83" mass="9877">MASSRSRVIQLYKNLLYLGRDYPKGYDYFRTRLKSAFMKNNDVTGPAQIEMLLARGQYIIKELEALYLLKKYRALKKRYSSEQ</sequence>
<dbReference type="InterPro" id="IPR045296">
    <property type="entry name" value="Complex1_LYR_ETFRF1_LYRM5"/>
</dbReference>
<organism evidence="3 4">
    <name type="scientific">Limulus polyphemus</name>
    <name type="common">Atlantic horseshoe crab</name>
    <dbReference type="NCBI Taxonomy" id="6850"/>
    <lineage>
        <taxon>Eukaryota</taxon>
        <taxon>Metazoa</taxon>
        <taxon>Ecdysozoa</taxon>
        <taxon>Arthropoda</taxon>
        <taxon>Chelicerata</taxon>
        <taxon>Merostomata</taxon>
        <taxon>Xiphosura</taxon>
        <taxon>Limulidae</taxon>
        <taxon>Limulus</taxon>
    </lineage>
</organism>
<proteinExistence type="inferred from homology"/>
<evidence type="ECO:0000256" key="1">
    <source>
        <dbReference type="ARBA" id="ARBA00009508"/>
    </source>
</evidence>
<evidence type="ECO:0000313" key="3">
    <source>
        <dbReference type="Proteomes" id="UP000694941"/>
    </source>
</evidence>
<dbReference type="GeneID" id="106458915"/>